<dbReference type="Pfam" id="PF20256">
    <property type="entry name" value="MoCoBD_2"/>
    <property type="match status" value="1"/>
</dbReference>
<keyword evidence="6" id="KW-1185">Reference proteome</keyword>
<dbReference type="EMBL" id="JARHUD010000010">
    <property type="protein sequence ID" value="MDF2097231.1"/>
    <property type="molecule type" value="Genomic_DNA"/>
</dbReference>
<name>A0ABT5YQI3_9PROT</name>
<proteinExistence type="predicted"/>
<comment type="caution">
    <text evidence="5">The sequence shown here is derived from an EMBL/GenBank/DDBJ whole genome shotgun (WGS) entry which is preliminary data.</text>
</comment>
<evidence type="ECO:0000256" key="3">
    <source>
        <dbReference type="SAM" id="MobiDB-lite"/>
    </source>
</evidence>
<sequence>MSASPVSASHRPADSVMGQPLRRREDAALLRGQGHFIDDHAPPGCLHLVFLRSPLARGRITGLDCAAARALPGVVAVLTAADVRGLGRLPVNPIGGPVQPPPFPILTDDSVQALGQPVAAVVAETFSAALDALEQIDLDIEPLPTLLTPTAALAGDSLYPEVPGNLAVERHYSRGDARAAFDAAAVVVEAQICHPRLAPSSLEPRATLAQWDATAARLTLWSGTQTPHRLRSDMAAILGLEPEQVQAIAPDVGGAFGLKASLYPEDVVVAQAARQLGRPVKWVASRGEELLSGTHGRGAESRGTLALDREGRMLALEADFLFPLGYWMPFSGAVPAWNAARILPGPYAITDYSVTSRAVITNTAPLGIYRGAGRPEAALLLERLVEEAADQLGMDPLELRRRNLAPSQAGDAASGRDSSDYQALTTELAAQSDYETLRAEIGQRRNRGEKVGLGLSCYVEPSGQGWESARVSLLPDGCIQAATGSSAQGQGRETAFAQIVAQVFGVTPEQVEVLHGDTARTPAGIGALASRSTPIGGSALLLAARNSREQAGRQAAALLDCEPEAVLTDEAGLHSSDRDAHVSWAELARKSNDACESEIVYEAAGEAWGFGACLAVATIDQETGAARIERLIYLDDAGTLVNPLLAEGQIHGGIAQGLGEALLERLVYNEEGELLTGSLMDYALPRADDMPALQLGHHSTPSPCNPLGARGLGESGSIGAPPAILNALLDALKPGKLPILEPPLSSETLWRALRKEQE</sequence>
<dbReference type="RefSeq" id="WP_275824011.1">
    <property type="nucleotide sequence ID" value="NZ_JARHUD010000010.1"/>
</dbReference>
<reference evidence="5 6" key="1">
    <citation type="submission" date="2023-03" db="EMBL/GenBank/DDBJ databases">
        <title>Fodinicurvata sp. CAU 1616 isolated from sea sendiment.</title>
        <authorList>
            <person name="Kim W."/>
        </authorList>
    </citation>
    <scope>NUCLEOTIDE SEQUENCE [LARGE SCALE GENOMIC DNA]</scope>
    <source>
        <strain evidence="5 6">CAU 1616</strain>
    </source>
</reference>
<dbReference type="SUPFAM" id="SSF56003">
    <property type="entry name" value="Molybdenum cofactor-binding domain"/>
    <property type="match status" value="1"/>
</dbReference>
<evidence type="ECO:0000259" key="4">
    <source>
        <dbReference type="SMART" id="SM01008"/>
    </source>
</evidence>
<dbReference type="InterPro" id="IPR008274">
    <property type="entry name" value="AldOxase/xan_DH_MoCoBD1"/>
</dbReference>
<dbReference type="PANTHER" id="PTHR11908">
    <property type="entry name" value="XANTHINE DEHYDROGENASE"/>
    <property type="match status" value="1"/>
</dbReference>
<evidence type="ECO:0000256" key="2">
    <source>
        <dbReference type="ARBA" id="ARBA00023002"/>
    </source>
</evidence>
<dbReference type="Pfam" id="PF01315">
    <property type="entry name" value="Ald_Xan_dh_C"/>
    <property type="match status" value="1"/>
</dbReference>
<gene>
    <name evidence="5" type="ORF">P2G67_14725</name>
</gene>
<evidence type="ECO:0000313" key="5">
    <source>
        <dbReference type="EMBL" id="MDF2097231.1"/>
    </source>
</evidence>
<evidence type="ECO:0000256" key="1">
    <source>
        <dbReference type="ARBA" id="ARBA00022505"/>
    </source>
</evidence>
<dbReference type="Pfam" id="PF02738">
    <property type="entry name" value="MoCoBD_1"/>
    <property type="match status" value="1"/>
</dbReference>
<evidence type="ECO:0000313" key="6">
    <source>
        <dbReference type="Proteomes" id="UP001215503"/>
    </source>
</evidence>
<dbReference type="InterPro" id="IPR037165">
    <property type="entry name" value="AldOxase/xan_DH_Mopterin-bd_sf"/>
</dbReference>
<accession>A0ABT5YQI3</accession>
<dbReference type="InterPro" id="IPR000674">
    <property type="entry name" value="Ald_Oxase/Xan_DH_a/b"/>
</dbReference>
<dbReference type="Gene3D" id="3.90.1170.50">
    <property type="entry name" value="Aldehyde oxidase/xanthine dehydrogenase, a/b hammerhead"/>
    <property type="match status" value="1"/>
</dbReference>
<dbReference type="SUPFAM" id="SSF54665">
    <property type="entry name" value="CO dehydrogenase molybdoprotein N-domain-like"/>
    <property type="match status" value="1"/>
</dbReference>
<dbReference type="Proteomes" id="UP001215503">
    <property type="component" value="Unassembled WGS sequence"/>
</dbReference>
<dbReference type="InterPro" id="IPR036856">
    <property type="entry name" value="Ald_Oxase/Xan_DH_a/b_sf"/>
</dbReference>
<dbReference type="InterPro" id="IPR046867">
    <property type="entry name" value="AldOxase/xan_DH_MoCoBD2"/>
</dbReference>
<keyword evidence="2" id="KW-0560">Oxidoreductase</keyword>
<organism evidence="5 6">
    <name type="scientific">Aquibaculum arenosum</name>
    <dbReference type="NCBI Taxonomy" id="3032591"/>
    <lineage>
        <taxon>Bacteria</taxon>
        <taxon>Pseudomonadati</taxon>
        <taxon>Pseudomonadota</taxon>
        <taxon>Alphaproteobacteria</taxon>
        <taxon>Rhodospirillales</taxon>
        <taxon>Rhodovibrionaceae</taxon>
        <taxon>Aquibaculum</taxon>
    </lineage>
</organism>
<feature type="region of interest" description="Disordered" evidence="3">
    <location>
        <begin position="1"/>
        <end position="21"/>
    </location>
</feature>
<dbReference type="SMART" id="SM01008">
    <property type="entry name" value="Ald_Xan_dh_C"/>
    <property type="match status" value="1"/>
</dbReference>
<dbReference type="InterPro" id="IPR016208">
    <property type="entry name" value="Ald_Oxase/xanthine_DH-like"/>
</dbReference>
<dbReference type="Gene3D" id="3.30.365.10">
    <property type="entry name" value="Aldehyde oxidase/xanthine dehydrogenase, molybdopterin binding domain"/>
    <property type="match status" value="4"/>
</dbReference>
<protein>
    <submittedName>
        <fullName evidence="5">Xanthine dehydrogenase family protein molybdopterin-binding subunit</fullName>
    </submittedName>
</protein>
<dbReference type="PANTHER" id="PTHR11908:SF132">
    <property type="entry name" value="ALDEHYDE OXIDASE 1-RELATED"/>
    <property type="match status" value="1"/>
</dbReference>
<feature type="domain" description="Aldehyde oxidase/xanthine dehydrogenase a/b hammerhead" evidence="4">
    <location>
        <begin position="31"/>
        <end position="144"/>
    </location>
</feature>
<keyword evidence="1" id="KW-0500">Molybdenum</keyword>